<dbReference type="PANTHER" id="PTHR35046:SF18">
    <property type="entry name" value="RNA-DIRECTED DNA POLYMERASE"/>
    <property type="match status" value="1"/>
</dbReference>
<reference evidence="3" key="1">
    <citation type="journal article" date="2023" name="Plant J.">
        <title>Genome sequences and population genomics provide insights into the demographic history, inbreeding, and mutation load of two 'living fossil' tree species of Dipteronia.</title>
        <authorList>
            <person name="Feng Y."/>
            <person name="Comes H.P."/>
            <person name="Chen J."/>
            <person name="Zhu S."/>
            <person name="Lu R."/>
            <person name="Zhang X."/>
            <person name="Li P."/>
            <person name="Qiu J."/>
            <person name="Olsen K.M."/>
            <person name="Qiu Y."/>
        </authorList>
    </citation>
    <scope>NUCLEOTIDE SEQUENCE</scope>
    <source>
        <strain evidence="3">NBL</strain>
    </source>
</reference>
<accession>A0AAD9ZZQ5</accession>
<comment type="caution">
    <text evidence="3">The sequence shown here is derived from an EMBL/GenBank/DDBJ whole genome shotgun (WGS) entry which is preliminary data.</text>
</comment>
<evidence type="ECO:0000259" key="2">
    <source>
        <dbReference type="Pfam" id="PF03732"/>
    </source>
</evidence>
<evidence type="ECO:0000313" key="4">
    <source>
        <dbReference type="Proteomes" id="UP001281410"/>
    </source>
</evidence>
<feature type="region of interest" description="Disordered" evidence="1">
    <location>
        <begin position="38"/>
        <end position="86"/>
    </location>
</feature>
<proteinExistence type="predicted"/>
<evidence type="ECO:0000256" key="1">
    <source>
        <dbReference type="SAM" id="MobiDB-lite"/>
    </source>
</evidence>
<protein>
    <recommendedName>
        <fullName evidence="2">Retrotransposon gag domain-containing protein</fullName>
    </recommendedName>
</protein>
<feature type="region of interest" description="Disordered" evidence="1">
    <location>
        <begin position="1"/>
        <end position="24"/>
    </location>
</feature>
<feature type="domain" description="Retrotransposon gag" evidence="2">
    <location>
        <begin position="86"/>
        <end position="177"/>
    </location>
</feature>
<dbReference type="EMBL" id="JANJYJ010000008">
    <property type="protein sequence ID" value="KAK3195699.1"/>
    <property type="molecule type" value="Genomic_DNA"/>
</dbReference>
<name>A0AAD9ZZQ5_9ROSI</name>
<dbReference type="Proteomes" id="UP001281410">
    <property type="component" value="Unassembled WGS sequence"/>
</dbReference>
<dbReference type="InterPro" id="IPR005162">
    <property type="entry name" value="Retrotrans_gag_dom"/>
</dbReference>
<organism evidence="3 4">
    <name type="scientific">Dipteronia sinensis</name>
    <dbReference type="NCBI Taxonomy" id="43782"/>
    <lineage>
        <taxon>Eukaryota</taxon>
        <taxon>Viridiplantae</taxon>
        <taxon>Streptophyta</taxon>
        <taxon>Embryophyta</taxon>
        <taxon>Tracheophyta</taxon>
        <taxon>Spermatophyta</taxon>
        <taxon>Magnoliopsida</taxon>
        <taxon>eudicotyledons</taxon>
        <taxon>Gunneridae</taxon>
        <taxon>Pentapetalae</taxon>
        <taxon>rosids</taxon>
        <taxon>malvids</taxon>
        <taxon>Sapindales</taxon>
        <taxon>Sapindaceae</taxon>
        <taxon>Hippocastanoideae</taxon>
        <taxon>Acereae</taxon>
        <taxon>Dipteronia</taxon>
    </lineage>
</organism>
<dbReference type="AlphaFoldDB" id="A0AAD9ZZQ5"/>
<gene>
    <name evidence="3" type="ORF">Dsin_027009</name>
</gene>
<dbReference type="Pfam" id="PF03732">
    <property type="entry name" value="Retrotrans_gag"/>
    <property type="match status" value="1"/>
</dbReference>
<feature type="compositionally biased region" description="Basic and acidic residues" evidence="1">
    <location>
        <begin position="12"/>
        <end position="23"/>
    </location>
</feature>
<evidence type="ECO:0000313" key="3">
    <source>
        <dbReference type="EMBL" id="KAK3195699.1"/>
    </source>
</evidence>
<feature type="compositionally biased region" description="Acidic residues" evidence="1">
    <location>
        <begin position="55"/>
        <end position="69"/>
    </location>
</feature>
<sequence length="177" mass="21238">MPPKRRQPNRIPVEEAIERDRTTQLEQQVAQLTEQLAALIANQNPFPARNPRESGDEEESDEESYEEEEVPRRRRPDLRRTDGGRQLRGRAAAWWQQLKLSRNRSGKTRITDWEKIKRKMRAEFLPYNFQKLMYQKLQNLRQGMRSVDDYTTEFFQLLVRNDIQETQDQLVSRYCRG</sequence>
<keyword evidence="4" id="KW-1185">Reference proteome</keyword>
<dbReference type="PANTHER" id="PTHR35046">
    <property type="entry name" value="ZINC KNUCKLE (CCHC-TYPE) FAMILY PROTEIN"/>
    <property type="match status" value="1"/>
</dbReference>